<feature type="compositionally biased region" description="Low complexity" evidence="1">
    <location>
        <begin position="502"/>
        <end position="516"/>
    </location>
</feature>
<dbReference type="GO" id="GO:0030695">
    <property type="term" value="F:GTPase regulator activity"/>
    <property type="evidence" value="ECO:0007669"/>
    <property type="project" value="TreeGrafter"/>
</dbReference>
<feature type="region of interest" description="Disordered" evidence="1">
    <location>
        <begin position="460"/>
        <end position="487"/>
    </location>
</feature>
<evidence type="ECO:0000256" key="1">
    <source>
        <dbReference type="SAM" id="MobiDB-lite"/>
    </source>
</evidence>
<gene>
    <name evidence="2" type="ORF">PG999_011075</name>
</gene>
<proteinExistence type="predicted"/>
<evidence type="ECO:0008006" key="4">
    <source>
        <dbReference type="Google" id="ProtNLM"/>
    </source>
</evidence>
<feature type="compositionally biased region" description="Polar residues" evidence="1">
    <location>
        <begin position="431"/>
        <end position="440"/>
    </location>
</feature>
<dbReference type="GO" id="GO:0005634">
    <property type="term" value="C:nucleus"/>
    <property type="evidence" value="ECO:0007669"/>
    <property type="project" value="TreeGrafter"/>
</dbReference>
<dbReference type="GO" id="GO:0005737">
    <property type="term" value="C:cytoplasm"/>
    <property type="evidence" value="ECO:0007669"/>
    <property type="project" value="TreeGrafter"/>
</dbReference>
<dbReference type="PANTHER" id="PTHR31010:SF2">
    <property type="entry name" value="RAN-SPECIFIC GTPASE-ACTIVATING PROTEIN 30"/>
    <property type="match status" value="1"/>
</dbReference>
<organism evidence="2 3">
    <name type="scientific">Apiospora kogelbergensis</name>
    <dbReference type="NCBI Taxonomy" id="1337665"/>
    <lineage>
        <taxon>Eukaryota</taxon>
        <taxon>Fungi</taxon>
        <taxon>Dikarya</taxon>
        <taxon>Ascomycota</taxon>
        <taxon>Pezizomycotina</taxon>
        <taxon>Sordariomycetes</taxon>
        <taxon>Xylariomycetidae</taxon>
        <taxon>Amphisphaeriales</taxon>
        <taxon>Apiosporaceae</taxon>
        <taxon>Apiospora</taxon>
    </lineage>
</organism>
<accession>A0AAW0QMP5</accession>
<feature type="compositionally biased region" description="Polar residues" evidence="1">
    <location>
        <begin position="535"/>
        <end position="550"/>
    </location>
</feature>
<dbReference type="InterPro" id="IPR008812">
    <property type="entry name" value="Ran_GTP-bd-rel"/>
</dbReference>
<dbReference type="Pfam" id="PF05508">
    <property type="entry name" value="Ran-binding"/>
    <property type="match status" value="1"/>
</dbReference>
<dbReference type="PANTHER" id="PTHR31010">
    <property type="entry name" value="RAN-SPECIFIC GTPASE-ACTIVATING PROTEIN 30-RELATED"/>
    <property type="match status" value="1"/>
</dbReference>
<feature type="compositionally biased region" description="Polar residues" evidence="1">
    <location>
        <begin position="558"/>
        <end position="567"/>
    </location>
</feature>
<protein>
    <recommendedName>
        <fullName evidence="4">Ran-binding-domain-containing protein</fullName>
    </recommendedName>
</protein>
<comment type="caution">
    <text evidence="2">The sequence shown here is derived from an EMBL/GenBank/DDBJ whole genome shotgun (WGS) entry which is preliminary data.</text>
</comment>
<name>A0AAW0QMP5_9PEZI</name>
<dbReference type="EMBL" id="JAQQWP010000009">
    <property type="protein sequence ID" value="KAK8100701.1"/>
    <property type="molecule type" value="Genomic_DNA"/>
</dbReference>
<evidence type="ECO:0000313" key="3">
    <source>
        <dbReference type="Proteomes" id="UP001392437"/>
    </source>
</evidence>
<feature type="compositionally biased region" description="Acidic residues" evidence="1">
    <location>
        <begin position="460"/>
        <end position="469"/>
    </location>
</feature>
<evidence type="ECO:0000313" key="2">
    <source>
        <dbReference type="EMBL" id="KAK8100701.1"/>
    </source>
</evidence>
<dbReference type="Proteomes" id="UP001392437">
    <property type="component" value="Unassembled WGS sequence"/>
</dbReference>
<feature type="compositionally biased region" description="Basic and acidic residues" evidence="1">
    <location>
        <begin position="400"/>
        <end position="419"/>
    </location>
</feature>
<sequence length="653" mass="72270">MDAFLAKVSYHATSYAIRSCIALSSTFIIQQGSRLLKSVEDDPLKVELAMLQRRLARKIEASREEEKTPLWFMGLLISPILESIEFRYTRGNPALEAVVQTSRELREDIDALAKKLEVAALLEEEKAQAGHATSAKQRHDDMVAILGQMKYLIVSIDDAIPLINLWVSAIGGIQTQQASFSPARLLQASMLLNVGDTQYVLNPGRPMQIGPDFTLSLYMLFRGHASPQEGEPYGLEEGQRKPTWQEVVHKARVRLYRTTPLGHCAEDLVPGYAYSYQLQIVEDMDDGRVHTLDDGNVEPTSYDGVSLAGIREVIPVGQISKMFYADVGRILNITNEDGVSSNPVLLLKRDIHQATPQTEPSPSSDEGRVIGSIEEVEEDAVPASAVAVSDSEDEVNPQDIIDRQLREESHTEESFENESKAILPTKPSKPESISKSQWTIPPNLDPEWMALEVFELDEDLSSTADDESCTQETPDHPSHPRISRTPIDGNLFSQLHRMSIASSPKSQPTSSHSQKQAAEPDGSSQLVTHYHGHSPQPSHSTDLTSPTTPRNNHHNRHQTQLSPTAIESSPFGAIRTSLSLLEMLLRLTSLQEFEQTTHLAIPDHVLKFYLDESASESGLHGKERWAARAEAARKMGFDPYTDAPGGEGEGDVI</sequence>
<reference evidence="2 3" key="1">
    <citation type="submission" date="2023-01" db="EMBL/GenBank/DDBJ databases">
        <title>Analysis of 21 Apiospora genomes using comparative genomics revels a genus with tremendous synthesis potential of carbohydrate active enzymes and secondary metabolites.</title>
        <authorList>
            <person name="Sorensen T."/>
        </authorList>
    </citation>
    <scope>NUCLEOTIDE SEQUENCE [LARGE SCALE GENOMIC DNA]</scope>
    <source>
        <strain evidence="2 3">CBS 117206</strain>
    </source>
</reference>
<feature type="region of interest" description="Disordered" evidence="1">
    <location>
        <begin position="500"/>
        <end position="568"/>
    </location>
</feature>
<feature type="region of interest" description="Disordered" evidence="1">
    <location>
        <begin position="378"/>
        <end position="442"/>
    </location>
</feature>
<keyword evidence="3" id="KW-1185">Reference proteome</keyword>
<dbReference type="AlphaFoldDB" id="A0AAW0QMP5"/>